<name>A0A6J6TYL8_9ZZZZ</name>
<reference evidence="1" key="1">
    <citation type="submission" date="2020-05" db="EMBL/GenBank/DDBJ databases">
        <authorList>
            <person name="Chiriac C."/>
            <person name="Salcher M."/>
            <person name="Ghai R."/>
            <person name="Kavagutti S V."/>
        </authorList>
    </citation>
    <scope>NUCLEOTIDE SEQUENCE</scope>
</reference>
<dbReference type="InterPro" id="IPR023393">
    <property type="entry name" value="START-like_dom_sf"/>
</dbReference>
<sequence>MRPFPAYRATLLYTFPVTQEKVLAEIIENGNSKVKCARIVVHAKPSIIFSILNNPKRHKDIDGSSTITANISGPDELLLGSKFGMKMHLGINYRIRNTVVEYKKNELIAWKHLGQWRWRYELVDLGNGSTQVTETFDGTYAPGIAQIWLNFRKAYPRTQIAVAKTLVRLKTAAEAK</sequence>
<protein>
    <submittedName>
        <fullName evidence="1">Unannotated protein</fullName>
    </submittedName>
</protein>
<accession>A0A6J6TYL8</accession>
<proteinExistence type="predicted"/>
<dbReference type="SUPFAM" id="SSF55961">
    <property type="entry name" value="Bet v1-like"/>
    <property type="match status" value="1"/>
</dbReference>
<gene>
    <name evidence="1" type="ORF">UFOPK2809_00913</name>
</gene>
<dbReference type="AlphaFoldDB" id="A0A6J6TYL8"/>
<evidence type="ECO:0000313" key="1">
    <source>
        <dbReference type="EMBL" id="CAB4751269.1"/>
    </source>
</evidence>
<dbReference type="EMBL" id="CAEZZA010000119">
    <property type="protein sequence ID" value="CAB4751269.1"/>
    <property type="molecule type" value="Genomic_DNA"/>
</dbReference>
<dbReference type="Gene3D" id="3.30.530.20">
    <property type="match status" value="1"/>
</dbReference>
<organism evidence="1">
    <name type="scientific">freshwater metagenome</name>
    <dbReference type="NCBI Taxonomy" id="449393"/>
    <lineage>
        <taxon>unclassified sequences</taxon>
        <taxon>metagenomes</taxon>
        <taxon>ecological metagenomes</taxon>
    </lineage>
</organism>